<dbReference type="Proteomes" id="UP000321558">
    <property type="component" value="Unassembled WGS sequence"/>
</dbReference>
<evidence type="ECO:0000256" key="1">
    <source>
        <dbReference type="SAM" id="MobiDB-lite"/>
    </source>
</evidence>
<keyword evidence="2" id="KW-1133">Transmembrane helix</keyword>
<gene>
    <name evidence="3" type="primary">spoIIIAG</name>
    <name evidence="3" type="ORF">OSO01_21610</name>
</gene>
<keyword evidence="2" id="KW-0812">Transmembrane</keyword>
<dbReference type="AlphaFoldDB" id="A0A511ZJ08"/>
<keyword evidence="2" id="KW-0472">Membrane</keyword>
<dbReference type="STRING" id="582851.GCA_900162665_00600"/>
<evidence type="ECO:0000256" key="2">
    <source>
        <dbReference type="SAM" id="Phobius"/>
    </source>
</evidence>
<evidence type="ECO:0000313" key="3">
    <source>
        <dbReference type="EMBL" id="GEN87422.1"/>
    </source>
</evidence>
<dbReference type="OrthoDB" id="2381602at2"/>
<feature type="region of interest" description="Disordered" evidence="1">
    <location>
        <begin position="120"/>
        <end position="143"/>
    </location>
</feature>
<dbReference type="RefSeq" id="WP_147210397.1">
    <property type="nucleotide sequence ID" value="NZ_BJYM01000008.1"/>
</dbReference>
<protein>
    <submittedName>
        <fullName evidence="3">Stage III sporulation protein AG</fullName>
    </submittedName>
</protein>
<accession>A0A511ZJ08</accession>
<comment type="caution">
    <text evidence="3">The sequence shown here is derived from an EMBL/GenBank/DDBJ whole genome shotgun (WGS) entry which is preliminary data.</text>
</comment>
<evidence type="ECO:0000313" key="4">
    <source>
        <dbReference type="Proteomes" id="UP000321558"/>
    </source>
</evidence>
<reference evidence="3 4" key="1">
    <citation type="submission" date="2019-07" db="EMBL/GenBank/DDBJ databases">
        <title>Whole genome shotgun sequence of Oceanobacillus sojae NBRC 105379.</title>
        <authorList>
            <person name="Hosoyama A."/>
            <person name="Uohara A."/>
            <person name="Ohji S."/>
            <person name="Ichikawa N."/>
        </authorList>
    </citation>
    <scope>NUCLEOTIDE SEQUENCE [LARGE SCALE GENOMIC DNA]</scope>
    <source>
        <strain evidence="3 4">NBRC 105379</strain>
    </source>
</reference>
<keyword evidence="4" id="KW-1185">Reference proteome</keyword>
<name>A0A511ZJ08_9BACI</name>
<sequence length="212" mass="23531">MKNKLTSFLKQANSNEEVSGKEQKQPSKKIGFIVILGLVGILIMVISNLLKPEQEAQPVPYDDTQIEISEEAATQSMNGEVKELENELGEQLASMLNQMDGISETEVMINLEATSEQVYEKNRTTGQQTTDETDRNGGSRVVQDQTDDHQVVLYRQGDQETPLLVQTKQPEVRGVFIIGQGMESQSIKSQVIEAVSRVLDVPSHKISVMAKN</sequence>
<feature type="transmembrane region" description="Helical" evidence="2">
    <location>
        <begin position="30"/>
        <end position="50"/>
    </location>
</feature>
<organism evidence="3 4">
    <name type="scientific">Oceanobacillus sojae</name>
    <dbReference type="NCBI Taxonomy" id="582851"/>
    <lineage>
        <taxon>Bacteria</taxon>
        <taxon>Bacillati</taxon>
        <taxon>Bacillota</taxon>
        <taxon>Bacilli</taxon>
        <taxon>Bacillales</taxon>
        <taxon>Bacillaceae</taxon>
        <taxon>Oceanobacillus</taxon>
    </lineage>
</organism>
<dbReference type="InterPro" id="IPR014195">
    <property type="entry name" value="Spore_III_AG"/>
</dbReference>
<dbReference type="EMBL" id="BJYM01000008">
    <property type="protein sequence ID" value="GEN87422.1"/>
    <property type="molecule type" value="Genomic_DNA"/>
</dbReference>
<proteinExistence type="predicted"/>
<dbReference type="NCBIfam" id="TIGR02830">
    <property type="entry name" value="spore_III_AG"/>
    <property type="match status" value="1"/>
</dbReference>